<name>A0A251SNW2_HELAN</name>
<evidence type="ECO:0000313" key="7">
    <source>
        <dbReference type="Proteomes" id="UP000215914"/>
    </source>
</evidence>
<dbReference type="EMBL" id="MNCJ02000328">
    <property type="protein sequence ID" value="KAF5771986.1"/>
    <property type="molecule type" value="Genomic_DNA"/>
</dbReference>
<gene>
    <name evidence="6" type="ORF">HannXRQ_Chr13g0389351</name>
    <name evidence="5" type="ORF">HanXRQr2_Chr13g0571441</name>
</gene>
<dbReference type="Pfam" id="PF00439">
    <property type="entry name" value="Bromodomain"/>
    <property type="match status" value="1"/>
</dbReference>
<dbReference type="InParanoid" id="A0A251SNW2"/>
<keyword evidence="1 2" id="KW-0103">Bromodomain</keyword>
<dbReference type="SUPFAM" id="SSF47370">
    <property type="entry name" value="Bromodomain"/>
    <property type="match status" value="1"/>
</dbReference>
<feature type="compositionally biased region" description="Basic and acidic residues" evidence="3">
    <location>
        <begin position="435"/>
        <end position="455"/>
    </location>
</feature>
<reference evidence="6" key="2">
    <citation type="submission" date="2017-02" db="EMBL/GenBank/DDBJ databases">
        <title>Sunflower complete genome.</title>
        <authorList>
            <person name="Langlade N."/>
            <person name="Munos S."/>
        </authorList>
    </citation>
    <scope>NUCLEOTIDE SEQUENCE [LARGE SCALE GENOMIC DNA]</scope>
    <source>
        <tissue evidence="6">Leaves</tissue>
    </source>
</reference>
<evidence type="ECO:0000259" key="4">
    <source>
        <dbReference type="PROSITE" id="PS50014"/>
    </source>
</evidence>
<dbReference type="FunCoup" id="A0A251SNW2">
    <property type="interactions" value="257"/>
</dbReference>
<reference evidence="5" key="3">
    <citation type="submission" date="2020-06" db="EMBL/GenBank/DDBJ databases">
        <title>Helianthus annuus Genome sequencing and assembly Release 2.</title>
        <authorList>
            <person name="Gouzy J."/>
            <person name="Langlade N."/>
            <person name="Munos S."/>
        </authorList>
    </citation>
    <scope>NUCLEOTIDE SEQUENCE</scope>
    <source>
        <tissue evidence="5">Leaves</tissue>
    </source>
</reference>
<accession>A0A251SNW2</accession>
<feature type="region of interest" description="Disordered" evidence="3">
    <location>
        <begin position="144"/>
        <end position="278"/>
    </location>
</feature>
<dbReference type="OrthoDB" id="1742084at2759"/>
<dbReference type="Gene3D" id="1.20.920.10">
    <property type="entry name" value="Bromodomain-like"/>
    <property type="match status" value="1"/>
</dbReference>
<dbReference type="PANTHER" id="PTHR37888">
    <property type="entry name" value="DNA-BINDING BROMODOMAIN-CONTAINING PROTEIN"/>
    <property type="match status" value="1"/>
</dbReference>
<dbReference type="InterPro" id="IPR001005">
    <property type="entry name" value="SANT/Myb"/>
</dbReference>
<evidence type="ECO:0000256" key="2">
    <source>
        <dbReference type="PROSITE-ProRule" id="PRU00035"/>
    </source>
</evidence>
<dbReference type="SMART" id="SM00717">
    <property type="entry name" value="SANT"/>
    <property type="match status" value="1"/>
</dbReference>
<dbReference type="CDD" id="cd00167">
    <property type="entry name" value="SANT"/>
    <property type="match status" value="1"/>
</dbReference>
<dbReference type="SMART" id="SM00297">
    <property type="entry name" value="BROMO"/>
    <property type="match status" value="1"/>
</dbReference>
<dbReference type="OMA" id="GMNDEYA"/>
<feature type="compositionally biased region" description="Basic and acidic residues" evidence="3">
    <location>
        <begin position="216"/>
        <end position="253"/>
    </location>
</feature>
<feature type="compositionally biased region" description="Polar residues" evidence="3">
    <location>
        <begin position="8"/>
        <end position="21"/>
    </location>
</feature>
<sequence length="579" mass="64504">MAVEQQETKQTQQNRDMNPTITKPDHQDSPPSTTAPAWGTWEELLLAYAVNRYGTKNWTSISYELQKRSSDPIHITPLHCEQKYDELKRRFNDVVLEDVTDTGETAAVPWLDELRNVRVLELQRELRNYDLYISSLQTKVKQLTEESEKTGGDLTKNSDLGHRNVEIESDTANTTPEPAVSGDFDTEPENQSVNGSNGNLETGDNKPESGNGVKTGGEKSEPEGEEPVRSEPAKSEPRSESMGESKSEGKNSDVRSSASKLRNERVPRGDCKEDDECTDSIPVRSLPLVDFLHKVQKLGSVVFERRLDRQEKLRYKNLIKQHIDHNTLQTRLKQGYYSDGNHKFFRDLLLLVNNTRIFFPKQSPESIAAVDLRQLILNEMIKITNKKQKTSSNMPPSRAADPPDSLLLKPKLAGPIVVCRKRSSITAKAAGSSSGKKEQTGSKEKLIEENPEKKGSSNVNESSDSKPEKKKKLTEAEEKKQGAAKFLNRIKRSNESLLSTSKSVSERSGGEGKKDQAGKKSSSGHQLKEQGSPAKRNVGRPPKRAAAPPTLAAVSGKRNREPVDSETLGSKQTKKRSKR</sequence>
<feature type="region of interest" description="Disordered" evidence="3">
    <location>
        <begin position="425"/>
        <end position="579"/>
    </location>
</feature>
<keyword evidence="6" id="KW-0238">DNA-binding</keyword>
<reference evidence="5 7" key="1">
    <citation type="journal article" date="2017" name="Nature">
        <title>The sunflower genome provides insights into oil metabolism, flowering and Asterid evolution.</title>
        <authorList>
            <person name="Badouin H."/>
            <person name="Gouzy J."/>
            <person name="Grassa C.J."/>
            <person name="Murat F."/>
            <person name="Staton S.E."/>
            <person name="Cottret L."/>
            <person name="Lelandais-Briere C."/>
            <person name="Owens G.L."/>
            <person name="Carrere S."/>
            <person name="Mayjonade B."/>
            <person name="Legrand L."/>
            <person name="Gill N."/>
            <person name="Kane N.C."/>
            <person name="Bowers J.E."/>
            <person name="Hubner S."/>
            <person name="Bellec A."/>
            <person name="Berard A."/>
            <person name="Berges H."/>
            <person name="Blanchet N."/>
            <person name="Boniface M.C."/>
            <person name="Brunel D."/>
            <person name="Catrice O."/>
            <person name="Chaidir N."/>
            <person name="Claudel C."/>
            <person name="Donnadieu C."/>
            <person name="Faraut T."/>
            <person name="Fievet G."/>
            <person name="Helmstetter N."/>
            <person name="King M."/>
            <person name="Knapp S.J."/>
            <person name="Lai Z."/>
            <person name="Le Paslier M.C."/>
            <person name="Lippi Y."/>
            <person name="Lorenzon L."/>
            <person name="Mandel J.R."/>
            <person name="Marage G."/>
            <person name="Marchand G."/>
            <person name="Marquand E."/>
            <person name="Bret-Mestries E."/>
            <person name="Morien E."/>
            <person name="Nambeesan S."/>
            <person name="Nguyen T."/>
            <person name="Pegot-Espagnet P."/>
            <person name="Pouilly N."/>
            <person name="Raftis F."/>
            <person name="Sallet E."/>
            <person name="Schiex T."/>
            <person name="Thomas J."/>
            <person name="Vandecasteele C."/>
            <person name="Vares D."/>
            <person name="Vear F."/>
            <person name="Vautrin S."/>
            <person name="Crespi M."/>
            <person name="Mangin B."/>
            <person name="Burke J.M."/>
            <person name="Salse J."/>
            <person name="Munos S."/>
            <person name="Vincourt P."/>
            <person name="Rieseberg L.H."/>
            <person name="Langlade N.B."/>
        </authorList>
    </citation>
    <scope>NUCLEOTIDE SEQUENCE [LARGE SCALE GENOMIC DNA]</scope>
    <source>
        <strain evidence="7">cv. SF193</strain>
        <tissue evidence="5">Leaves</tissue>
    </source>
</reference>
<protein>
    <submittedName>
        <fullName evidence="6">Putative DNA-binding bromodomain-containing protein</fullName>
    </submittedName>
    <submittedName>
        <fullName evidence="5">Transcription factor MYB-related family</fullName>
    </submittedName>
</protein>
<feature type="compositionally biased region" description="Basic and acidic residues" evidence="3">
    <location>
        <begin position="463"/>
        <end position="481"/>
    </location>
</feature>
<dbReference type="InterPro" id="IPR009057">
    <property type="entry name" value="Homeodomain-like_sf"/>
</dbReference>
<keyword evidence="7" id="KW-1185">Reference proteome</keyword>
<dbReference type="PANTHER" id="PTHR37888:SF11">
    <property type="entry name" value="DNA-BINDING BROMODOMAIN-CONTAINING PROTEIN"/>
    <property type="match status" value="1"/>
</dbReference>
<feature type="compositionally biased region" description="Polar residues" evidence="3">
    <location>
        <begin position="189"/>
        <end position="202"/>
    </location>
</feature>
<evidence type="ECO:0000313" key="5">
    <source>
        <dbReference type="EMBL" id="KAF5771986.1"/>
    </source>
</evidence>
<dbReference type="InterPro" id="IPR036427">
    <property type="entry name" value="Bromodomain-like_sf"/>
</dbReference>
<feature type="region of interest" description="Disordered" evidence="3">
    <location>
        <begin position="386"/>
        <end position="407"/>
    </location>
</feature>
<organism evidence="6 7">
    <name type="scientific">Helianthus annuus</name>
    <name type="common">Common sunflower</name>
    <dbReference type="NCBI Taxonomy" id="4232"/>
    <lineage>
        <taxon>Eukaryota</taxon>
        <taxon>Viridiplantae</taxon>
        <taxon>Streptophyta</taxon>
        <taxon>Embryophyta</taxon>
        <taxon>Tracheophyta</taxon>
        <taxon>Spermatophyta</taxon>
        <taxon>Magnoliopsida</taxon>
        <taxon>eudicotyledons</taxon>
        <taxon>Gunneridae</taxon>
        <taxon>Pentapetalae</taxon>
        <taxon>asterids</taxon>
        <taxon>campanulids</taxon>
        <taxon>Asterales</taxon>
        <taxon>Asteraceae</taxon>
        <taxon>Asteroideae</taxon>
        <taxon>Heliantheae alliance</taxon>
        <taxon>Heliantheae</taxon>
        <taxon>Helianthus</taxon>
    </lineage>
</organism>
<dbReference type="AlphaFoldDB" id="A0A251SNW2"/>
<feature type="compositionally biased region" description="Basic and acidic residues" evidence="3">
    <location>
        <begin position="261"/>
        <end position="271"/>
    </location>
</feature>
<dbReference type="SUPFAM" id="SSF46689">
    <property type="entry name" value="Homeodomain-like"/>
    <property type="match status" value="1"/>
</dbReference>
<dbReference type="Gramene" id="mRNA:HanXRQr2_Chr13g0571441">
    <property type="protein sequence ID" value="mRNA:HanXRQr2_Chr13g0571441"/>
    <property type="gene ID" value="HanXRQr2_Chr13g0571441"/>
</dbReference>
<dbReference type="Proteomes" id="UP000215914">
    <property type="component" value="Chromosome 13"/>
</dbReference>
<evidence type="ECO:0000256" key="1">
    <source>
        <dbReference type="ARBA" id="ARBA00023117"/>
    </source>
</evidence>
<dbReference type="CDD" id="cd04369">
    <property type="entry name" value="Bromodomain"/>
    <property type="match status" value="1"/>
</dbReference>
<dbReference type="PROSITE" id="PS50014">
    <property type="entry name" value="BROMODOMAIN_2"/>
    <property type="match status" value="1"/>
</dbReference>
<dbReference type="GO" id="GO:0003677">
    <property type="term" value="F:DNA binding"/>
    <property type="evidence" value="ECO:0007669"/>
    <property type="project" value="UniProtKB-KW"/>
</dbReference>
<evidence type="ECO:0000256" key="3">
    <source>
        <dbReference type="SAM" id="MobiDB-lite"/>
    </source>
</evidence>
<feature type="domain" description="Bromo" evidence="4">
    <location>
        <begin position="303"/>
        <end position="366"/>
    </location>
</feature>
<evidence type="ECO:0000313" key="6">
    <source>
        <dbReference type="EMBL" id="OTG00289.1"/>
    </source>
</evidence>
<proteinExistence type="predicted"/>
<feature type="region of interest" description="Disordered" evidence="3">
    <location>
        <begin position="1"/>
        <end position="35"/>
    </location>
</feature>
<dbReference type="EMBL" id="CM007902">
    <property type="protein sequence ID" value="OTG00289.1"/>
    <property type="molecule type" value="Genomic_DNA"/>
</dbReference>
<dbReference type="InterPro" id="IPR001487">
    <property type="entry name" value="Bromodomain"/>
</dbReference>
<feature type="compositionally biased region" description="Basic and acidic residues" evidence="3">
    <location>
        <begin position="504"/>
        <end position="518"/>
    </location>
</feature>